<dbReference type="GO" id="GO:0008270">
    <property type="term" value="F:zinc ion binding"/>
    <property type="evidence" value="ECO:0007669"/>
    <property type="project" value="UniProtKB-KW"/>
</dbReference>
<feature type="region of interest" description="Disordered" evidence="11">
    <location>
        <begin position="233"/>
        <end position="273"/>
    </location>
</feature>
<keyword evidence="2" id="KW-0645">Protease</keyword>
<comment type="caution">
    <text evidence="14">The sequence shown here is derived from an EMBL/GenBank/DDBJ whole genome shotgun (WGS) entry which is preliminary data.</text>
</comment>
<dbReference type="Proteomes" id="UP000494256">
    <property type="component" value="Unassembled WGS sequence"/>
</dbReference>
<keyword evidence="3" id="KW-0808">Transferase</keyword>
<dbReference type="Pfam" id="PF00098">
    <property type="entry name" value="zf-CCHC"/>
    <property type="match status" value="1"/>
</dbReference>
<keyword evidence="8" id="KW-0238">DNA-binding</keyword>
<feature type="region of interest" description="Disordered" evidence="11">
    <location>
        <begin position="1"/>
        <end position="21"/>
    </location>
</feature>
<dbReference type="GO" id="GO:0006508">
    <property type="term" value="P:proteolysis"/>
    <property type="evidence" value="ECO:0007669"/>
    <property type="project" value="UniProtKB-KW"/>
</dbReference>
<dbReference type="InterPro" id="IPR036875">
    <property type="entry name" value="Znf_CCHC_sf"/>
</dbReference>
<feature type="domain" description="Reverse transcriptase" evidence="13">
    <location>
        <begin position="495"/>
        <end position="674"/>
    </location>
</feature>
<keyword evidence="10" id="KW-0479">Metal-binding</keyword>
<keyword evidence="10" id="KW-0863">Zinc-finger</keyword>
<evidence type="ECO:0000259" key="13">
    <source>
        <dbReference type="PROSITE" id="PS50878"/>
    </source>
</evidence>
<protein>
    <recommendedName>
        <fullName evidence="1">RNA-directed DNA polymerase</fullName>
        <ecNumber evidence="1">2.7.7.49</ecNumber>
    </recommendedName>
</protein>
<accession>A0A8S1A6T1</accession>
<feature type="domain" description="CCHC-type" evidence="12">
    <location>
        <begin position="311"/>
        <end position="326"/>
    </location>
</feature>
<dbReference type="PROSITE" id="PS50158">
    <property type="entry name" value="ZF_CCHC"/>
    <property type="match status" value="1"/>
</dbReference>
<name>A0A8S1A6T1_ARCPL</name>
<dbReference type="FunFam" id="3.30.70.270:FF:000020">
    <property type="entry name" value="Transposon Tf2-6 polyprotein-like Protein"/>
    <property type="match status" value="1"/>
</dbReference>
<reference evidence="14 15" key="1">
    <citation type="submission" date="2020-04" db="EMBL/GenBank/DDBJ databases">
        <authorList>
            <person name="Wallbank WR R."/>
            <person name="Pardo Diaz C."/>
            <person name="Kozak K."/>
            <person name="Martin S."/>
            <person name="Jiggins C."/>
            <person name="Moest M."/>
            <person name="Warren A I."/>
            <person name="Byers J.R.P. K."/>
            <person name="Montejo-Kovacevich G."/>
            <person name="Yen C E."/>
        </authorList>
    </citation>
    <scope>NUCLEOTIDE SEQUENCE [LARGE SCALE GENOMIC DNA]</scope>
</reference>
<evidence type="ECO:0000313" key="15">
    <source>
        <dbReference type="Proteomes" id="UP000494256"/>
    </source>
</evidence>
<dbReference type="CDD" id="cd09274">
    <property type="entry name" value="RNase_HI_RT_Ty3"/>
    <property type="match status" value="1"/>
</dbReference>
<keyword evidence="10" id="KW-0862">Zinc</keyword>
<evidence type="ECO:0000256" key="10">
    <source>
        <dbReference type="PROSITE-ProRule" id="PRU00047"/>
    </source>
</evidence>
<sequence>MPPRKVRNNDSSSEDEPVSVTETPVAPVLMSQTQLASLLAAFSSAQAEANQKLVESLLTSHSGTPPSVNSVATPSSYSGNLVKCTSRFDGSSEYPEAVEAFIDAVEMFMNCASVSDEMALRGLPMLLNGQAAVWWRGIRHEVTSWSEAVKRLRSMYGIPRPPYKLYRDVFAAEQGLERADVFIVRVRSLLAKLPYQLPEEARLDMIYEESLSENSTSPSSSCLPTKAPLALSESAQQHVAPGSSSTPSPSPPVRTARAPRANSPRSDQCVSKSDNSDKKLFCVYCKGRGHVRDSCDKLSKRSLSTNSGTVCYNCGEKGHVRVNCPKGKQGSAGDSNTNVKIENVFSSVYIDSKKSCSDFVNDNNKQGRPIVRVCVGGYQGTALLDTAARRSIASYSLYSLLKRIGSDFRAETMSLKLADVNVLRTDEGAMLSGSERSTLENLLGEYSDTFDIVGEPTPFAEHHIDTGDHPPIALPPYRLTPAKKEIMRAELDKMLAEDVIEECESAWAAPCVLVPKRNGTYRFCVDYRKLNAVTKTDAYPMPRIDELLQSTKKGCVMSSLDLRSGYWQVSTADRDKTAFVTPFGTYRFKRMPFGLKNSPATFQRLIDRFRSGSTLSSRTILGYLDDLLVISEDLESHIADLRAVFERLRMYKLRANREKCVFARDRLKYLGHVISHDGISPDEEKVSAILEMKEPTTLQQLRTFLQTCSWFRKFIPEFAKVAEPLTRLTKKSQTWKWGKDQTSAFIQLKTLLASPPILTQPDYSRPFILRTDSSDFALGAALLQGESPQDEHPIEYASRLLTPAERNYSTTEREALAVVWAVERFRGYVDGHQDGPYVVSKKVSPTTFALTTQKTGEVVGNYHMSDLRRYHDRGGECL</sequence>
<dbReference type="InterPro" id="IPR001878">
    <property type="entry name" value="Znf_CCHC"/>
</dbReference>
<keyword evidence="9" id="KW-0511">Multifunctional enzyme</keyword>
<dbReference type="InterPro" id="IPR000477">
    <property type="entry name" value="RT_dom"/>
</dbReference>
<dbReference type="AlphaFoldDB" id="A0A8S1A6T1"/>
<dbReference type="CDD" id="cd01647">
    <property type="entry name" value="RT_LTR"/>
    <property type="match status" value="1"/>
</dbReference>
<evidence type="ECO:0000256" key="3">
    <source>
        <dbReference type="ARBA" id="ARBA00022695"/>
    </source>
</evidence>
<evidence type="ECO:0000256" key="9">
    <source>
        <dbReference type="ARBA" id="ARBA00023268"/>
    </source>
</evidence>
<dbReference type="Pfam" id="PF17919">
    <property type="entry name" value="RT_RNaseH_2"/>
    <property type="match status" value="1"/>
</dbReference>
<evidence type="ECO:0000256" key="4">
    <source>
        <dbReference type="ARBA" id="ARBA00022722"/>
    </source>
</evidence>
<keyword evidence="7" id="KW-0695">RNA-directed DNA polymerase</keyword>
<dbReference type="InterPro" id="IPR043128">
    <property type="entry name" value="Rev_trsase/Diguanyl_cyclase"/>
</dbReference>
<gene>
    <name evidence="14" type="ORF">APLA_LOCUS8813</name>
</gene>
<dbReference type="Gene3D" id="3.10.10.10">
    <property type="entry name" value="HIV Type 1 Reverse Transcriptase, subunit A, domain 1"/>
    <property type="match status" value="1"/>
</dbReference>
<dbReference type="GO" id="GO:0003677">
    <property type="term" value="F:DNA binding"/>
    <property type="evidence" value="ECO:0007669"/>
    <property type="project" value="UniProtKB-KW"/>
</dbReference>
<dbReference type="GO" id="GO:0003964">
    <property type="term" value="F:RNA-directed DNA polymerase activity"/>
    <property type="evidence" value="ECO:0007669"/>
    <property type="project" value="UniProtKB-KW"/>
</dbReference>
<evidence type="ECO:0000256" key="7">
    <source>
        <dbReference type="ARBA" id="ARBA00022918"/>
    </source>
</evidence>
<keyword evidence="4" id="KW-0540">Nuclease</keyword>
<evidence type="ECO:0000313" key="14">
    <source>
        <dbReference type="EMBL" id="CAB3240087.1"/>
    </source>
</evidence>
<dbReference type="Gene3D" id="4.10.60.10">
    <property type="entry name" value="Zinc finger, CCHC-type"/>
    <property type="match status" value="1"/>
</dbReference>
<dbReference type="SUPFAM" id="SSF57756">
    <property type="entry name" value="Retrovirus zinc finger-like domains"/>
    <property type="match status" value="1"/>
</dbReference>
<dbReference type="EC" id="2.7.7.49" evidence="1"/>
<evidence type="ECO:0000256" key="5">
    <source>
        <dbReference type="ARBA" id="ARBA00022750"/>
    </source>
</evidence>
<dbReference type="PROSITE" id="PS50878">
    <property type="entry name" value="RT_POL"/>
    <property type="match status" value="1"/>
</dbReference>
<keyword evidence="6" id="KW-0378">Hydrolase</keyword>
<dbReference type="OrthoDB" id="93664at2759"/>
<dbReference type="InterPro" id="IPR041577">
    <property type="entry name" value="RT_RNaseH_2"/>
</dbReference>
<dbReference type="Pfam" id="PF00078">
    <property type="entry name" value="RVT_1"/>
    <property type="match status" value="1"/>
</dbReference>
<dbReference type="InterPro" id="IPR050951">
    <property type="entry name" value="Retrovirus_Pol_polyprotein"/>
</dbReference>
<keyword evidence="5" id="KW-0064">Aspartyl protease</keyword>
<evidence type="ECO:0000256" key="8">
    <source>
        <dbReference type="ARBA" id="ARBA00023125"/>
    </source>
</evidence>
<keyword evidence="3" id="KW-0548">Nucleotidyltransferase</keyword>
<feature type="compositionally biased region" description="Low complexity" evidence="11">
    <location>
        <begin position="239"/>
        <end position="261"/>
    </location>
</feature>
<dbReference type="InterPro" id="IPR043502">
    <property type="entry name" value="DNA/RNA_pol_sf"/>
</dbReference>
<keyword evidence="6" id="KW-0255">Endonuclease</keyword>
<dbReference type="FunFam" id="3.10.20.370:FF:000001">
    <property type="entry name" value="Retrovirus-related Pol polyprotein from transposon 17.6-like protein"/>
    <property type="match status" value="1"/>
</dbReference>
<dbReference type="SUPFAM" id="SSF56672">
    <property type="entry name" value="DNA/RNA polymerases"/>
    <property type="match status" value="1"/>
</dbReference>
<dbReference type="Gene3D" id="3.30.70.270">
    <property type="match status" value="2"/>
</dbReference>
<evidence type="ECO:0000256" key="11">
    <source>
        <dbReference type="SAM" id="MobiDB-lite"/>
    </source>
</evidence>
<organism evidence="14 15">
    <name type="scientific">Arctia plantaginis</name>
    <name type="common">Wood tiger moth</name>
    <name type="synonym">Phalaena plantaginis</name>
    <dbReference type="NCBI Taxonomy" id="874455"/>
    <lineage>
        <taxon>Eukaryota</taxon>
        <taxon>Metazoa</taxon>
        <taxon>Ecdysozoa</taxon>
        <taxon>Arthropoda</taxon>
        <taxon>Hexapoda</taxon>
        <taxon>Insecta</taxon>
        <taxon>Pterygota</taxon>
        <taxon>Neoptera</taxon>
        <taxon>Endopterygota</taxon>
        <taxon>Lepidoptera</taxon>
        <taxon>Glossata</taxon>
        <taxon>Ditrysia</taxon>
        <taxon>Noctuoidea</taxon>
        <taxon>Erebidae</taxon>
        <taxon>Arctiinae</taxon>
        <taxon>Arctia</taxon>
    </lineage>
</organism>
<proteinExistence type="predicted"/>
<evidence type="ECO:0000259" key="12">
    <source>
        <dbReference type="PROSITE" id="PS50158"/>
    </source>
</evidence>
<feature type="compositionally biased region" description="Polar residues" evidence="11">
    <location>
        <begin position="263"/>
        <end position="273"/>
    </location>
</feature>
<dbReference type="Gene3D" id="3.10.20.370">
    <property type="match status" value="1"/>
</dbReference>
<dbReference type="PANTHER" id="PTHR37984:SF5">
    <property type="entry name" value="PROTEIN NYNRIN-LIKE"/>
    <property type="match status" value="1"/>
</dbReference>
<dbReference type="SMART" id="SM00343">
    <property type="entry name" value="ZnF_C2HC"/>
    <property type="match status" value="2"/>
</dbReference>
<dbReference type="GO" id="GO:0004190">
    <property type="term" value="F:aspartic-type endopeptidase activity"/>
    <property type="evidence" value="ECO:0007669"/>
    <property type="project" value="UniProtKB-KW"/>
</dbReference>
<dbReference type="GO" id="GO:0004519">
    <property type="term" value="F:endonuclease activity"/>
    <property type="evidence" value="ECO:0007669"/>
    <property type="project" value="UniProtKB-KW"/>
</dbReference>
<dbReference type="EMBL" id="CADEBD010000309">
    <property type="protein sequence ID" value="CAB3240087.1"/>
    <property type="molecule type" value="Genomic_DNA"/>
</dbReference>
<evidence type="ECO:0000256" key="2">
    <source>
        <dbReference type="ARBA" id="ARBA00022670"/>
    </source>
</evidence>
<evidence type="ECO:0000256" key="6">
    <source>
        <dbReference type="ARBA" id="ARBA00022759"/>
    </source>
</evidence>
<evidence type="ECO:0000256" key="1">
    <source>
        <dbReference type="ARBA" id="ARBA00012493"/>
    </source>
</evidence>
<dbReference type="PANTHER" id="PTHR37984">
    <property type="entry name" value="PROTEIN CBG26694"/>
    <property type="match status" value="1"/>
</dbReference>